<keyword evidence="3" id="KW-0813">Transport</keyword>
<evidence type="ECO:0000259" key="11">
    <source>
        <dbReference type="PROSITE" id="PS52015"/>
    </source>
</evidence>
<dbReference type="Pfam" id="PF03544">
    <property type="entry name" value="TonB_C"/>
    <property type="match status" value="1"/>
</dbReference>
<dbReference type="InterPro" id="IPR006260">
    <property type="entry name" value="TonB/TolA_C"/>
</dbReference>
<dbReference type="SUPFAM" id="SSF74653">
    <property type="entry name" value="TolA/TonB C-terminal domain"/>
    <property type="match status" value="1"/>
</dbReference>
<keyword evidence="9 10" id="KW-0472">Membrane</keyword>
<evidence type="ECO:0000256" key="3">
    <source>
        <dbReference type="ARBA" id="ARBA00022448"/>
    </source>
</evidence>
<keyword evidence="8 10" id="KW-1133">Transmembrane helix</keyword>
<keyword evidence="6 10" id="KW-0812">Transmembrane</keyword>
<keyword evidence="13" id="KW-1185">Reference proteome</keyword>
<dbReference type="PANTHER" id="PTHR33446:SF2">
    <property type="entry name" value="PROTEIN TONB"/>
    <property type="match status" value="1"/>
</dbReference>
<comment type="caution">
    <text evidence="12">The sequence shown here is derived from an EMBL/GenBank/DDBJ whole genome shotgun (WGS) entry which is preliminary data.</text>
</comment>
<evidence type="ECO:0000256" key="4">
    <source>
        <dbReference type="ARBA" id="ARBA00022475"/>
    </source>
</evidence>
<organism evidence="12 13">
    <name type="scientific">Acidiluteibacter ferrifornacis</name>
    <dbReference type="NCBI Taxonomy" id="2692424"/>
    <lineage>
        <taxon>Bacteria</taxon>
        <taxon>Pseudomonadati</taxon>
        <taxon>Bacteroidota</taxon>
        <taxon>Flavobacteriia</taxon>
        <taxon>Flavobacteriales</taxon>
        <taxon>Cryomorphaceae</taxon>
        <taxon>Acidiluteibacter</taxon>
    </lineage>
</organism>
<dbReference type="GO" id="GO:0031992">
    <property type="term" value="F:energy transducer activity"/>
    <property type="evidence" value="ECO:0007669"/>
    <property type="project" value="TreeGrafter"/>
</dbReference>
<evidence type="ECO:0000313" key="12">
    <source>
        <dbReference type="EMBL" id="NBG66463.1"/>
    </source>
</evidence>
<evidence type="ECO:0000256" key="10">
    <source>
        <dbReference type="SAM" id="Phobius"/>
    </source>
</evidence>
<dbReference type="Gene3D" id="3.30.1150.10">
    <property type="match status" value="1"/>
</dbReference>
<keyword evidence="5" id="KW-0997">Cell inner membrane</keyword>
<dbReference type="AlphaFoldDB" id="A0A6N9NKL4"/>
<name>A0A6N9NKL4_9FLAO</name>
<proteinExistence type="inferred from homology"/>
<accession>A0A6N9NKL4</accession>
<evidence type="ECO:0000256" key="7">
    <source>
        <dbReference type="ARBA" id="ARBA00022927"/>
    </source>
</evidence>
<evidence type="ECO:0000256" key="5">
    <source>
        <dbReference type="ARBA" id="ARBA00022519"/>
    </source>
</evidence>
<evidence type="ECO:0000256" key="9">
    <source>
        <dbReference type="ARBA" id="ARBA00023136"/>
    </source>
</evidence>
<dbReference type="PANTHER" id="PTHR33446">
    <property type="entry name" value="PROTEIN TONB-RELATED"/>
    <property type="match status" value="1"/>
</dbReference>
<evidence type="ECO:0000256" key="2">
    <source>
        <dbReference type="ARBA" id="ARBA00006555"/>
    </source>
</evidence>
<dbReference type="InterPro" id="IPR037682">
    <property type="entry name" value="TonB_C"/>
</dbReference>
<evidence type="ECO:0000256" key="8">
    <source>
        <dbReference type="ARBA" id="ARBA00022989"/>
    </source>
</evidence>
<comment type="subcellular location">
    <subcellularLocation>
        <location evidence="1">Cell inner membrane</location>
        <topology evidence="1">Single-pass membrane protein</topology>
        <orientation evidence="1">Periplasmic side</orientation>
    </subcellularLocation>
</comment>
<evidence type="ECO:0000256" key="1">
    <source>
        <dbReference type="ARBA" id="ARBA00004383"/>
    </source>
</evidence>
<keyword evidence="7" id="KW-0653">Protein transport</keyword>
<protein>
    <submittedName>
        <fullName evidence="12">TonB family protein</fullName>
    </submittedName>
</protein>
<dbReference type="NCBIfam" id="TIGR01352">
    <property type="entry name" value="tonB_Cterm"/>
    <property type="match status" value="1"/>
</dbReference>
<dbReference type="PROSITE" id="PS52015">
    <property type="entry name" value="TONB_CTD"/>
    <property type="match status" value="1"/>
</dbReference>
<gene>
    <name evidence="12" type="ORF">GQN54_10070</name>
</gene>
<sequence length="160" mass="17963">MNQEDTPRQVNPIHLIFVILGFICLGYLAIEYFNSPKEDLNTTTQAPDSSDSFENDSIYDKADLMPEFKDGKLSLSKYVGSHVVYPPEAIDKDITGRVFVTFVVNKNGKVGSVELLKGVHPLLDEAALECVRNLPRFYAGEQNGEKVRVRINIPINFTLK</sequence>
<keyword evidence="4" id="KW-1003">Cell membrane</keyword>
<dbReference type="GO" id="GO:0098797">
    <property type="term" value="C:plasma membrane protein complex"/>
    <property type="evidence" value="ECO:0007669"/>
    <property type="project" value="TreeGrafter"/>
</dbReference>
<feature type="domain" description="TonB C-terminal" evidence="11">
    <location>
        <begin position="70"/>
        <end position="160"/>
    </location>
</feature>
<dbReference type="InterPro" id="IPR051045">
    <property type="entry name" value="TonB-dependent_transducer"/>
</dbReference>
<dbReference type="Proteomes" id="UP000470771">
    <property type="component" value="Unassembled WGS sequence"/>
</dbReference>
<dbReference type="GO" id="GO:0015031">
    <property type="term" value="P:protein transport"/>
    <property type="evidence" value="ECO:0007669"/>
    <property type="project" value="UniProtKB-KW"/>
</dbReference>
<comment type="similarity">
    <text evidence="2">Belongs to the TonB family.</text>
</comment>
<evidence type="ECO:0000313" key="13">
    <source>
        <dbReference type="Proteomes" id="UP000470771"/>
    </source>
</evidence>
<dbReference type="RefSeq" id="WP_160633410.1">
    <property type="nucleotide sequence ID" value="NZ_WWNE01000007.1"/>
</dbReference>
<reference evidence="12 13" key="1">
    <citation type="submission" date="2019-12" db="EMBL/GenBank/DDBJ databases">
        <authorList>
            <person name="Zhao J."/>
        </authorList>
    </citation>
    <scope>NUCLEOTIDE SEQUENCE [LARGE SCALE GENOMIC DNA]</scope>
    <source>
        <strain evidence="12 13">S-15</strain>
    </source>
</reference>
<evidence type="ECO:0000256" key="6">
    <source>
        <dbReference type="ARBA" id="ARBA00022692"/>
    </source>
</evidence>
<dbReference type="GO" id="GO:0055085">
    <property type="term" value="P:transmembrane transport"/>
    <property type="evidence" value="ECO:0007669"/>
    <property type="project" value="InterPro"/>
</dbReference>
<feature type="transmembrane region" description="Helical" evidence="10">
    <location>
        <begin position="12"/>
        <end position="30"/>
    </location>
</feature>
<dbReference type="EMBL" id="WWNE01000007">
    <property type="protein sequence ID" value="NBG66463.1"/>
    <property type="molecule type" value="Genomic_DNA"/>
</dbReference>